<evidence type="ECO:0000256" key="4">
    <source>
        <dbReference type="ARBA" id="ARBA00035104"/>
    </source>
</evidence>
<evidence type="ECO:0000256" key="6">
    <source>
        <dbReference type="HAMAP-Rule" id="MF_00360"/>
    </source>
</evidence>
<dbReference type="Gene3D" id="3.30.70.60">
    <property type="match status" value="1"/>
</dbReference>
<dbReference type="InterPro" id="IPR035980">
    <property type="entry name" value="Ribosomal_bS6_sf"/>
</dbReference>
<gene>
    <name evidence="6 8" type="primary">rpsF</name>
    <name evidence="8" type="ORF">ICT70_05455</name>
</gene>
<proteinExistence type="inferred from homology"/>
<evidence type="ECO:0000313" key="8">
    <source>
        <dbReference type="EMBL" id="MBD1400113.1"/>
    </source>
</evidence>
<comment type="similarity">
    <text evidence="1 6">Belongs to the bacterial ribosomal protein bS6 family.</text>
</comment>
<keyword evidence="9" id="KW-1185">Reference proteome</keyword>
<evidence type="ECO:0000256" key="1">
    <source>
        <dbReference type="ARBA" id="ARBA00009512"/>
    </source>
</evidence>
<reference evidence="8" key="1">
    <citation type="submission" date="2020-09" db="EMBL/GenBank/DDBJ databases">
        <title>Pelobacter alkaliphilus sp. nov., a novel anaerobic arsenate-reducing bacterium from terrestrial mud volcano.</title>
        <authorList>
            <person name="Khomyakova M.A."/>
            <person name="Merkel A.Y."/>
            <person name="Slobodkin A.I."/>
        </authorList>
    </citation>
    <scope>NUCLEOTIDE SEQUENCE</scope>
    <source>
        <strain evidence="8">M08fum</strain>
    </source>
</reference>
<dbReference type="RefSeq" id="WP_191154394.1">
    <property type="nucleotide sequence ID" value="NZ_JACWUN010000005.1"/>
</dbReference>
<dbReference type="InterPro" id="IPR020814">
    <property type="entry name" value="Ribosomal_S6_plastid/chlpt"/>
</dbReference>
<dbReference type="Proteomes" id="UP000632828">
    <property type="component" value="Unassembled WGS sequence"/>
</dbReference>
<keyword evidence="6" id="KW-0694">RNA-binding</keyword>
<comment type="caution">
    <text evidence="8">The sequence shown here is derived from an EMBL/GenBank/DDBJ whole genome shotgun (WGS) entry which is preliminary data.</text>
</comment>
<evidence type="ECO:0000256" key="2">
    <source>
        <dbReference type="ARBA" id="ARBA00022980"/>
    </source>
</evidence>
<protein>
    <recommendedName>
        <fullName evidence="5 6">Small ribosomal subunit protein bS6</fullName>
    </recommendedName>
</protein>
<sequence>MRNYESLYIVHPEVVGDELTAMVDKFQKILNDQQAEIVKIDNWGVRKLAYPIKKVERGNYVQVLFSAGPEVVAEYERRLRLDEQILRFLTVRLDRDFTAEVAEPAAQVRADDDDDDFNEDDEE</sequence>
<dbReference type="GO" id="GO:1990904">
    <property type="term" value="C:ribonucleoprotein complex"/>
    <property type="evidence" value="ECO:0007669"/>
    <property type="project" value="UniProtKB-KW"/>
</dbReference>
<name>A0A8J6QWR8_9BACT</name>
<dbReference type="Pfam" id="PF01250">
    <property type="entry name" value="Ribosomal_S6"/>
    <property type="match status" value="1"/>
</dbReference>
<dbReference type="NCBIfam" id="TIGR00166">
    <property type="entry name" value="S6"/>
    <property type="match status" value="1"/>
</dbReference>
<comment type="function">
    <text evidence="4 6">Binds together with bS18 to 16S ribosomal RNA.</text>
</comment>
<feature type="compositionally biased region" description="Acidic residues" evidence="7">
    <location>
        <begin position="111"/>
        <end position="123"/>
    </location>
</feature>
<evidence type="ECO:0000313" key="9">
    <source>
        <dbReference type="Proteomes" id="UP000632828"/>
    </source>
</evidence>
<accession>A0A8J6QWR8</accession>
<dbReference type="GO" id="GO:0070181">
    <property type="term" value="F:small ribosomal subunit rRNA binding"/>
    <property type="evidence" value="ECO:0007669"/>
    <property type="project" value="TreeGrafter"/>
</dbReference>
<dbReference type="EMBL" id="JACWUN010000005">
    <property type="protein sequence ID" value="MBD1400113.1"/>
    <property type="molecule type" value="Genomic_DNA"/>
</dbReference>
<evidence type="ECO:0000256" key="3">
    <source>
        <dbReference type="ARBA" id="ARBA00023274"/>
    </source>
</evidence>
<evidence type="ECO:0000256" key="7">
    <source>
        <dbReference type="SAM" id="MobiDB-lite"/>
    </source>
</evidence>
<dbReference type="SUPFAM" id="SSF54995">
    <property type="entry name" value="Ribosomal protein S6"/>
    <property type="match status" value="1"/>
</dbReference>
<dbReference type="GO" id="GO:0005737">
    <property type="term" value="C:cytoplasm"/>
    <property type="evidence" value="ECO:0007669"/>
    <property type="project" value="UniProtKB-ARBA"/>
</dbReference>
<dbReference type="InterPro" id="IPR000529">
    <property type="entry name" value="Ribosomal_bS6"/>
</dbReference>
<dbReference type="InterPro" id="IPR014717">
    <property type="entry name" value="Transl_elong_EF1B/ribsomal_bS6"/>
</dbReference>
<dbReference type="CDD" id="cd00473">
    <property type="entry name" value="bS6"/>
    <property type="match status" value="1"/>
</dbReference>
<keyword evidence="6" id="KW-0699">rRNA-binding</keyword>
<organism evidence="8 9">
    <name type="scientific">Pelovirga terrestris</name>
    <dbReference type="NCBI Taxonomy" id="2771352"/>
    <lineage>
        <taxon>Bacteria</taxon>
        <taxon>Pseudomonadati</taxon>
        <taxon>Thermodesulfobacteriota</taxon>
        <taxon>Desulfuromonadia</taxon>
        <taxon>Geobacterales</taxon>
        <taxon>Geobacteraceae</taxon>
        <taxon>Pelovirga</taxon>
    </lineage>
</organism>
<dbReference type="HAMAP" id="MF_00360">
    <property type="entry name" value="Ribosomal_bS6"/>
    <property type="match status" value="1"/>
</dbReference>
<keyword evidence="2 6" id="KW-0689">Ribosomal protein</keyword>
<keyword evidence="3 6" id="KW-0687">Ribonucleoprotein</keyword>
<dbReference type="PANTHER" id="PTHR21011:SF1">
    <property type="entry name" value="SMALL RIBOSOMAL SUBUNIT PROTEIN BS6M"/>
    <property type="match status" value="1"/>
</dbReference>
<dbReference type="GO" id="GO:0005840">
    <property type="term" value="C:ribosome"/>
    <property type="evidence" value="ECO:0007669"/>
    <property type="project" value="UniProtKB-KW"/>
</dbReference>
<feature type="region of interest" description="Disordered" evidence="7">
    <location>
        <begin position="104"/>
        <end position="123"/>
    </location>
</feature>
<evidence type="ECO:0000256" key="5">
    <source>
        <dbReference type="ARBA" id="ARBA00035294"/>
    </source>
</evidence>
<dbReference type="GO" id="GO:0003735">
    <property type="term" value="F:structural constituent of ribosome"/>
    <property type="evidence" value="ECO:0007669"/>
    <property type="project" value="InterPro"/>
</dbReference>
<dbReference type="PANTHER" id="PTHR21011">
    <property type="entry name" value="MITOCHONDRIAL 28S RIBOSOMAL PROTEIN S6"/>
    <property type="match status" value="1"/>
</dbReference>
<dbReference type="GO" id="GO:0006412">
    <property type="term" value="P:translation"/>
    <property type="evidence" value="ECO:0007669"/>
    <property type="project" value="UniProtKB-UniRule"/>
</dbReference>
<dbReference type="AlphaFoldDB" id="A0A8J6QWR8"/>